<keyword evidence="2" id="KW-0002">3D-structure</keyword>
<dbReference type="SMR" id="A0A8J0PCK0"/>
<dbReference type="PDB" id="7EHF">
    <property type="method" value="X-ray"/>
    <property type="resolution" value="1.50 A"/>
    <property type="chains" value="A=1-217"/>
</dbReference>
<dbReference type="Pfam" id="PF24675">
    <property type="entry name" value="NpmA"/>
    <property type="match status" value="1"/>
</dbReference>
<dbReference type="InterPro" id="IPR029063">
    <property type="entry name" value="SAM-dependent_MTases_sf"/>
</dbReference>
<dbReference type="SUPFAM" id="SSF53335">
    <property type="entry name" value="S-adenosyl-L-methionine-dependent methyltransferases"/>
    <property type="match status" value="1"/>
</dbReference>
<dbReference type="Gene3D" id="3.40.50.150">
    <property type="entry name" value="Vaccinia Virus protein VP39"/>
    <property type="match status" value="1"/>
</dbReference>
<evidence type="ECO:0007829" key="2">
    <source>
        <dbReference type="PDB" id="7EHF"/>
    </source>
</evidence>
<evidence type="ECO:0000313" key="1">
    <source>
        <dbReference type="PDB" id="7EHF"/>
    </source>
</evidence>
<dbReference type="CDD" id="cd02440">
    <property type="entry name" value="AdoMet_MTases"/>
    <property type="match status" value="1"/>
</dbReference>
<dbReference type="NCBIfam" id="NF040634">
    <property type="entry name" value="16S_A1408_NpmB"/>
    <property type="match status" value="1"/>
</dbReference>
<reference evidence="2" key="1">
    <citation type="journal article" date="2021" name="Antimicrob. Agents Chemother.">
        <title>Functional and Structural Characterization of Acquired 16S rRNA Methyltransferase NpmB1 Conferring Pan-Aminoglycoside Resistance.</title>
        <authorList>
            <person name="Kawai A."/>
            <person name="Suzuki M."/>
            <person name="Tsukamoto K."/>
            <person name="Minato Y."/>
            <person name="Doi Y."/>
        </authorList>
    </citation>
    <scope>X-RAY CRYSTALLOGRAPHY (1.50 ANGSTROMS)</scope>
</reference>
<dbReference type="AlphaFoldDB" id="A0A8J0PCK0"/>
<proteinExistence type="evidence at protein level"/>
<dbReference type="InterPro" id="IPR056262">
    <property type="entry name" value="NpmA"/>
</dbReference>
<dbReference type="RefSeq" id="WP_231869586.1">
    <property type="nucleotide sequence ID" value="NG_077965.1"/>
</dbReference>
<organism evidence="1">
    <name type="scientific">Escherichia coli</name>
    <dbReference type="NCBI Taxonomy" id="562"/>
    <lineage>
        <taxon>Bacteria</taxon>
        <taxon>Pseudomonadati</taxon>
        <taxon>Pseudomonadota</taxon>
        <taxon>Gammaproteobacteria</taxon>
        <taxon>Enterobacterales</taxon>
        <taxon>Enterobacteriaceae</taxon>
        <taxon>Escherichia</taxon>
    </lineage>
</organism>
<protein>
    <submittedName>
        <fullName evidence="1">16S rRNA methyltransferase</fullName>
    </submittedName>
</protein>
<sequence>MVKQIRGSTIWQLTREELEERISTYREVAIDLGTGDGRFVLDLAKLEADTFVIGIDANAKPLEKPSVKITRKPAKGGLPNALFVQAAAEDLPSELASVADSVTVNLPWGSLLRAVLLPDSEVLRGIRRLVKPGGELEVVTAIDPVRDLQELARLGLSQLTEQHFETDLVQAYRNAGLERGKNTGFAKAGALPIETTWGKRLSRSSERSVRRLRFTAV</sequence>
<name>A0A8J0PCK0_ECOLX</name>
<accession>A0A8J0PCK0</accession>